<accession>A0AA40HJK2</accession>
<comment type="similarity">
    <text evidence="1">Belongs to the PRR23 family.</text>
</comment>
<sequence length="633" mass="65988">MIGRRLFSPSSYAAPWWEPQSGGPGPAKRRRIEEPAGPEHGMAPSLPGPAESESRAADALTSVVVLAAGCALQLPLDGVDLVLEPEPTSVLQVCLGGHTLVLVPEALLGSGAGAHSPVGLEPGALRDAPGGGVAIQQGFFCAFVPEIAVPEIAVPEIVVPEIADPEIADPEIVVPEIAVPEIADPEIADPEIAVPEEAYDEDAAPGFLTPWMVAAAGSVAGTGLGTHPHGPIRAPRPRAPTPSPERRPPGPYYNLDFHLWEPFPSSPLQPLPPSPSPGPQVRPRRPLGPAPKARKRLSARGAKDSKSRRGFPTSWTASLQTGDPGAPRIPHRNARSFTQPAPNPPTCRRVTLALCQAARSAARMIGRRLLSPSSYAAPWWEPQSGGPGPAKRRRIEEPAGPEHGMAPSLPGPAESESRAADALTSVVVLAAGCALQLPLDGVDLVLEPEPTSVLQVCLGGHTLVLVPEALLGSGAGAHSPVGLEPGALPDAPGGGVAIQQGFFCAFVPEIADPEIADPEIAVPEIAVPEEAYDEDAAPGFLTPWMVAAAGSVAGTGLGTHPHGPIRAPRPRAPTPSPERRPPGPYYNLDFHLWEPFPSSPLQPLPPSPSPGPQVRPRRPLGPAPKARKRLFQE</sequence>
<dbReference type="PANTHER" id="PTHR31813:SF4">
    <property type="entry name" value="PROLINE-RICH PROTEIN 23A"/>
    <property type="match status" value="1"/>
</dbReference>
<feature type="region of interest" description="Disordered" evidence="2">
    <location>
        <begin position="376"/>
        <end position="417"/>
    </location>
</feature>
<evidence type="ECO:0000256" key="1">
    <source>
        <dbReference type="ARBA" id="ARBA00009113"/>
    </source>
</evidence>
<feature type="region of interest" description="Disordered" evidence="2">
    <location>
        <begin position="222"/>
        <end position="346"/>
    </location>
</feature>
<feature type="region of interest" description="Disordered" evidence="2">
    <location>
        <begin position="555"/>
        <end position="633"/>
    </location>
</feature>
<dbReference type="Pfam" id="PF10630">
    <property type="entry name" value="DUF2476"/>
    <property type="match status" value="4"/>
</dbReference>
<comment type="caution">
    <text evidence="3">The sequence shown here is derived from an EMBL/GenBank/DDBJ whole genome shotgun (WGS) entry which is preliminary data.</text>
</comment>
<proteinExistence type="inferred from homology"/>
<reference evidence="3" key="1">
    <citation type="submission" date="2023-06" db="EMBL/GenBank/DDBJ databases">
        <title>Reference genome for the Northern bat (Eptesicus nilssonii), a most northern bat species.</title>
        <authorList>
            <person name="Laine V.N."/>
            <person name="Pulliainen A.T."/>
            <person name="Lilley T.M."/>
        </authorList>
    </citation>
    <scope>NUCLEOTIDE SEQUENCE</scope>
    <source>
        <strain evidence="3">BLF_Eptnil</strain>
        <tissue evidence="3">Kidney</tissue>
    </source>
</reference>
<organism evidence="3 4">
    <name type="scientific">Cnephaeus nilssonii</name>
    <name type="common">Northern bat</name>
    <name type="synonym">Eptesicus nilssonii</name>
    <dbReference type="NCBI Taxonomy" id="3371016"/>
    <lineage>
        <taxon>Eukaryota</taxon>
        <taxon>Metazoa</taxon>
        <taxon>Chordata</taxon>
        <taxon>Craniata</taxon>
        <taxon>Vertebrata</taxon>
        <taxon>Euteleostomi</taxon>
        <taxon>Mammalia</taxon>
        <taxon>Eutheria</taxon>
        <taxon>Laurasiatheria</taxon>
        <taxon>Chiroptera</taxon>
        <taxon>Yangochiroptera</taxon>
        <taxon>Vespertilionidae</taxon>
        <taxon>Cnephaeus</taxon>
    </lineage>
</organism>
<keyword evidence="4" id="KW-1185">Reference proteome</keyword>
<protein>
    <recommendedName>
        <fullName evidence="5">Proline-rich protein 23A</fullName>
    </recommendedName>
</protein>
<feature type="compositionally biased region" description="Pro residues" evidence="2">
    <location>
        <begin position="264"/>
        <end position="280"/>
    </location>
</feature>
<dbReference type="AlphaFoldDB" id="A0AA40HJK2"/>
<dbReference type="PANTHER" id="PTHR31813">
    <property type="entry name" value="PROLINE-RICH PROTEIN 23B"/>
    <property type="match status" value="1"/>
</dbReference>
<gene>
    <name evidence="3" type="ORF">QTO34_007079</name>
</gene>
<evidence type="ECO:0000256" key="2">
    <source>
        <dbReference type="SAM" id="MobiDB-lite"/>
    </source>
</evidence>
<evidence type="ECO:0008006" key="5">
    <source>
        <dbReference type="Google" id="ProtNLM"/>
    </source>
</evidence>
<feature type="region of interest" description="Disordered" evidence="2">
    <location>
        <begin position="1"/>
        <end position="54"/>
    </location>
</feature>
<name>A0AA40HJK2_CNENI</name>
<dbReference type="InterPro" id="IPR018903">
    <property type="entry name" value="PRR23"/>
</dbReference>
<feature type="compositionally biased region" description="Pro residues" evidence="2">
    <location>
        <begin position="597"/>
        <end position="613"/>
    </location>
</feature>
<dbReference type="EMBL" id="JAULJE010000018">
    <property type="protein sequence ID" value="KAK1332403.1"/>
    <property type="molecule type" value="Genomic_DNA"/>
</dbReference>
<dbReference type="Proteomes" id="UP001177744">
    <property type="component" value="Unassembled WGS sequence"/>
</dbReference>
<evidence type="ECO:0000313" key="4">
    <source>
        <dbReference type="Proteomes" id="UP001177744"/>
    </source>
</evidence>
<evidence type="ECO:0000313" key="3">
    <source>
        <dbReference type="EMBL" id="KAK1332403.1"/>
    </source>
</evidence>